<reference evidence="1 2" key="1">
    <citation type="submission" date="2022-05" db="EMBL/GenBank/DDBJ databases">
        <authorList>
            <consortium name="Genoscope - CEA"/>
            <person name="William W."/>
        </authorList>
    </citation>
    <scope>NUCLEOTIDE SEQUENCE [LARGE SCALE GENOMIC DNA]</scope>
</reference>
<name>A0ABN8MCY8_9CNID</name>
<sequence length="413" mass="47220">MGAVEARPSRICSPLRGISGAIQPNVRYGSDTYARQVYWMAEDGALRNPADLENFLMLPDWYNTINDKLTENNYHVEEFKDRVQLVVCLGDTDLFFETFFKGKFDFDAIKNELHEMDEHIRIEMRRGGDIEDAFNQEARRLEALRLSAANGDGALPVSIFFSQGNRSFNNFVGRGLARFGGFKEGWILHSGLDVGGLRVEWGVGPCSPSLVYPGYSVRAILAKIIVEKKSLFRRVIEGILHPISTLIEWYGRLKEFFLYFLGYANHTSLYKIAEVCTTYNRSKFWGPFGCNCQDFVKEVLDRLNLRFAPKGEMKAFIDRINKGDYNLSITDPDGLQIVFTSVRALDEFADAHWGVLPPWSKYLLCTYNSICSERATNEAATSDSPWVRSALNRDEVHQVWRNRVQEVLRLVKN</sequence>
<accession>A0ABN8MCY8</accession>
<keyword evidence="2" id="KW-1185">Reference proteome</keyword>
<proteinExistence type="predicted"/>
<evidence type="ECO:0000313" key="1">
    <source>
        <dbReference type="EMBL" id="CAH3027525.1"/>
    </source>
</evidence>
<organism evidence="1 2">
    <name type="scientific">Porites evermanni</name>
    <dbReference type="NCBI Taxonomy" id="104178"/>
    <lineage>
        <taxon>Eukaryota</taxon>
        <taxon>Metazoa</taxon>
        <taxon>Cnidaria</taxon>
        <taxon>Anthozoa</taxon>
        <taxon>Hexacorallia</taxon>
        <taxon>Scleractinia</taxon>
        <taxon>Fungiina</taxon>
        <taxon>Poritidae</taxon>
        <taxon>Porites</taxon>
    </lineage>
</organism>
<dbReference type="Proteomes" id="UP001159427">
    <property type="component" value="Unassembled WGS sequence"/>
</dbReference>
<gene>
    <name evidence="1" type="ORF">PEVE_00031751</name>
</gene>
<evidence type="ECO:0000313" key="2">
    <source>
        <dbReference type="Proteomes" id="UP001159427"/>
    </source>
</evidence>
<comment type="caution">
    <text evidence="1">The sequence shown here is derived from an EMBL/GenBank/DDBJ whole genome shotgun (WGS) entry which is preliminary data.</text>
</comment>
<protein>
    <submittedName>
        <fullName evidence="1">Uncharacterized protein</fullName>
    </submittedName>
</protein>
<dbReference type="EMBL" id="CALNXI010000457">
    <property type="protein sequence ID" value="CAH3027525.1"/>
    <property type="molecule type" value="Genomic_DNA"/>
</dbReference>